<dbReference type="Gene3D" id="2.60.40.420">
    <property type="entry name" value="Cupredoxins - blue copper proteins"/>
    <property type="match status" value="4"/>
</dbReference>
<keyword evidence="5 15" id="KW-0812">Transmembrane</keyword>
<comment type="similarity">
    <text evidence="3">Belongs to the multicopper oxidase family.</text>
</comment>
<dbReference type="Pfam" id="PF07732">
    <property type="entry name" value="Cu-oxidase_3"/>
    <property type="match status" value="2"/>
</dbReference>
<dbReference type="GO" id="GO:0005507">
    <property type="term" value="F:copper ion binding"/>
    <property type="evidence" value="ECO:0007669"/>
    <property type="project" value="InterPro"/>
</dbReference>
<dbReference type="PIRSF" id="PIRSF000354">
    <property type="entry name" value="Factors_V_VIII"/>
    <property type="match status" value="1"/>
</dbReference>
<keyword evidence="6" id="KW-0479">Metal-binding</keyword>
<evidence type="ECO:0000256" key="11">
    <source>
        <dbReference type="ARBA" id="ARBA00023136"/>
    </source>
</evidence>
<evidence type="ECO:0000256" key="6">
    <source>
        <dbReference type="ARBA" id="ARBA00022723"/>
    </source>
</evidence>
<dbReference type="InterPro" id="IPR011706">
    <property type="entry name" value="Cu-oxidase_C"/>
</dbReference>
<dbReference type="PROSITE" id="PS00079">
    <property type="entry name" value="MULTICOPPER_OXIDASE1"/>
    <property type="match status" value="1"/>
</dbReference>
<evidence type="ECO:0000256" key="2">
    <source>
        <dbReference type="ARBA" id="ARBA00006193"/>
    </source>
</evidence>
<comment type="similarity">
    <text evidence="2">Belongs to the L6 tetraspanin family.</text>
</comment>
<accession>A0A8T0B9Q8</accession>
<dbReference type="Pfam" id="PF05805">
    <property type="entry name" value="L6_membrane"/>
    <property type="match status" value="1"/>
</dbReference>
<evidence type="ECO:0000256" key="10">
    <source>
        <dbReference type="ARBA" id="ARBA00023002"/>
    </source>
</evidence>
<evidence type="ECO:0000313" key="18">
    <source>
        <dbReference type="EMBL" id="KAF7703525.1"/>
    </source>
</evidence>
<dbReference type="Pfam" id="PF07731">
    <property type="entry name" value="Cu-oxidase_2"/>
    <property type="match status" value="2"/>
</dbReference>
<feature type="disulfide bond" evidence="14">
    <location>
        <begin position="709"/>
        <end position="735"/>
    </location>
</feature>
<feature type="transmembrane region" description="Helical" evidence="15">
    <location>
        <begin position="12"/>
        <end position="30"/>
    </location>
</feature>
<keyword evidence="13" id="KW-0325">Glycoprotein</keyword>
<dbReference type="CDD" id="cd04225">
    <property type="entry name" value="CuRO_5_ceruloplasmin"/>
    <property type="match status" value="1"/>
</dbReference>
<dbReference type="PANTHER" id="PTHR14198">
    <property type="entry name" value="TRANSMEMBRANE 4 L6 FAMILY MEMBER 1-RELATED"/>
    <property type="match status" value="1"/>
</dbReference>
<reference evidence="18" key="1">
    <citation type="submission" date="2020-08" db="EMBL/GenBank/DDBJ databases">
        <title>Chromosome-level assembly of Southern catfish (Silurus meridionalis) provides insights into visual adaptation to the nocturnal and benthic lifestyles.</title>
        <authorList>
            <person name="Zhang Y."/>
            <person name="Wang D."/>
            <person name="Peng Z."/>
        </authorList>
    </citation>
    <scope>NUCLEOTIDE SEQUENCE</scope>
    <source>
        <strain evidence="18">SWU-2019-XX</strain>
        <tissue evidence="18">Muscle</tissue>
    </source>
</reference>
<dbReference type="AlphaFoldDB" id="A0A8T0B9Q8"/>
<evidence type="ECO:0000313" key="19">
    <source>
        <dbReference type="Proteomes" id="UP000606274"/>
    </source>
</evidence>
<comment type="caution">
    <text evidence="18">The sequence shown here is derived from an EMBL/GenBank/DDBJ whole genome shotgun (WGS) entry which is preliminary data.</text>
</comment>
<dbReference type="EC" id="1.16.3.1" evidence="4"/>
<dbReference type="InterPro" id="IPR024715">
    <property type="entry name" value="Factor_5/8-like"/>
</dbReference>
<dbReference type="InterPro" id="IPR033138">
    <property type="entry name" value="Cu_oxidase_CS"/>
</dbReference>
<keyword evidence="10" id="KW-0560">Oxidoreductase</keyword>
<keyword evidence="11 15" id="KW-0472">Membrane</keyword>
<feature type="domain" description="Plastocyanin-like" evidence="16">
    <location>
        <begin position="1134"/>
        <end position="1232"/>
    </location>
</feature>
<feature type="transmembrane region" description="Helical" evidence="15">
    <location>
        <begin position="45"/>
        <end position="68"/>
    </location>
</feature>
<dbReference type="SUPFAM" id="SSF49503">
    <property type="entry name" value="Cupredoxins"/>
    <property type="match status" value="6"/>
</dbReference>
<evidence type="ECO:0000256" key="15">
    <source>
        <dbReference type="SAM" id="Phobius"/>
    </source>
</evidence>
<dbReference type="FunFam" id="2.60.40.420:FF:000033">
    <property type="entry name" value="Ceruloplasmin"/>
    <property type="match status" value="1"/>
</dbReference>
<proteinExistence type="inferred from homology"/>
<sequence>MCSLGFAKSLGFALIPLAICCIVANVLLFFPDGAVEYLKTNHLSWYVWSFMGIGGGGIAIFIAAFTFLSMGKCADSCGSESCAMCGSVLVSLIGLAGSGYCFAISASAMLRGPYCQVKFANWTNPFQDDATYLLHPESWSQCEKPANIVEWNVTLLAILLGLSLIEFLVCFVQFISGLCVLYNKEYFIGIKEIEWNYAPTGKNQIQNKTIKEDEHARTFLENGDLRIGHVYKKAVYLQYTDLSFKQEIEKPKWLGFVGPIISAEEEDMVVVHLKNMASRTYSIHPHGIHYNKSHEGAWYPDMTSKDEILDDAVAPGQMYNYLWRLSSSHAPGKDDMNCLTRVYHSHVNAPKDSASGLIGPLIICKKGTLDIHGDKKGDYLYTLMFSVVDENLSWYLDDNIKKFCKTPTKVNKDDEDFQESNKMHAINGFVFGNLPDLSMCMGNKIQWHLFGIGNEVDIHSAFFHGQIIKDRQHRMDTVSLFPATFVSVEMEADNPGQWLLSCQVNDHLEAGMQAIFEIKKCFPAVHKPRPFGEVRQYYIAAEEVIWDYGPTQINQYTGIKLQDDSMAGIFFNNRNDRIGGKYKKVRYVEYTDDTFTKPKEKKPEEEHLGILGPVIRAEEEDTIKVTFKNKASRPYSIQPHGVQYSIEMDGTLYHNVLEESYTAKKLRELKKEARIVEPLPAAQVKPGTTFKYEWVVPKYGGPTESDPDCITYLYYSAVDPIQDTNSGLVGPLLICKPKTLKAGKQKNVKKEFILLTTSFDENLSWYLDENINRFAKQPKTVKKDDEEFQLSNKMHSINGYMYGNLPGLTMCKGDKVSWHISGLGSEGDIHGVYFNGNRFLYRGTRRDTITVFPHISHTVIMEPDSMGQFELTCKSADDNHAGMRANYTVEKCSIWDRSSEIMLHQKKYYIAAVEMDWDYSPSRTWEEKLFHNLKESPGNTYLNKGGKFIGSKYKKVLYREYTDDTFTKPKDRSADMEHLGILGPMIHGNVGEKVKVVFKNLAKRPYSIHAHGVKTDSPHITPTQPGQIQTYTWYIPKTAGPTSEQEECNVGAYYSTVDVNKDLYSGLVGPLIICQKSLLRTLGLKKEIEEFALLFMVFDENKSWYLEDNIKTHVKNPPSNLQEDEEFIESNKMHGINGLVYGNLHGLYVNIGDKVYWYLMGMGNEIDLHTAHFHGHSFEYKISGVHRDDVFDLFPGTFQTVKMRPQYPGTWLLHCHVADHVLFGMETTYTVREIISKG</sequence>
<dbReference type="InterPro" id="IPR011707">
    <property type="entry name" value="Cu-oxidase-like_N"/>
</dbReference>
<dbReference type="EMBL" id="JABFDY010000009">
    <property type="protein sequence ID" value="KAF7703525.1"/>
    <property type="molecule type" value="Genomic_DNA"/>
</dbReference>
<dbReference type="FunFam" id="2.60.40.420:FF:000015">
    <property type="entry name" value="Ceruloplasmin"/>
    <property type="match status" value="1"/>
</dbReference>
<dbReference type="InterPro" id="IPR008661">
    <property type="entry name" value="L6_membrane"/>
</dbReference>
<protein>
    <recommendedName>
        <fullName evidence="4">ferroxidase</fullName>
        <ecNumber evidence="4">1.16.3.1</ecNumber>
    </recommendedName>
</protein>
<dbReference type="FunFam" id="2.60.40.420:FF:000009">
    <property type="entry name" value="Ceruloplasmin"/>
    <property type="match status" value="2"/>
</dbReference>
<keyword evidence="19" id="KW-1185">Reference proteome</keyword>
<feature type="transmembrane region" description="Helical" evidence="15">
    <location>
        <begin position="88"/>
        <end position="110"/>
    </location>
</feature>
<evidence type="ECO:0000256" key="14">
    <source>
        <dbReference type="PIRSR" id="PIRSR000354-1"/>
    </source>
</evidence>
<keyword evidence="7" id="KW-0732">Signal</keyword>
<feature type="disulfide bond" evidence="14">
    <location>
        <begin position="811"/>
        <end position="892"/>
    </location>
</feature>
<keyword evidence="8" id="KW-0677">Repeat</keyword>
<dbReference type="PROSITE" id="PS00080">
    <property type="entry name" value="MULTICOPPER_OXIDASE2"/>
    <property type="match status" value="1"/>
</dbReference>
<feature type="disulfide bond" evidence="14">
    <location>
        <begin position="440"/>
        <end position="521"/>
    </location>
</feature>
<dbReference type="PANTHER" id="PTHR14198:SF18">
    <property type="entry name" value="TRANSMEMBRANE 4 L6 FAMILY MEMBER 1"/>
    <property type="match status" value="1"/>
</dbReference>
<evidence type="ECO:0000256" key="13">
    <source>
        <dbReference type="ARBA" id="ARBA00023180"/>
    </source>
</evidence>
<feature type="domain" description="Plastocyanin-like" evidence="17">
    <location>
        <begin position="610"/>
        <end position="653"/>
    </location>
</feature>
<feature type="domain" description="Plastocyanin-like" evidence="16">
    <location>
        <begin position="470"/>
        <end position="518"/>
    </location>
</feature>
<keyword evidence="12 14" id="KW-1015">Disulfide bond</keyword>
<organism evidence="18 19">
    <name type="scientific">Silurus meridionalis</name>
    <name type="common">Southern catfish</name>
    <name type="synonym">Silurus soldatovi meridionalis</name>
    <dbReference type="NCBI Taxonomy" id="175797"/>
    <lineage>
        <taxon>Eukaryota</taxon>
        <taxon>Metazoa</taxon>
        <taxon>Chordata</taxon>
        <taxon>Craniata</taxon>
        <taxon>Vertebrata</taxon>
        <taxon>Euteleostomi</taxon>
        <taxon>Actinopterygii</taxon>
        <taxon>Neopterygii</taxon>
        <taxon>Teleostei</taxon>
        <taxon>Ostariophysi</taxon>
        <taxon>Siluriformes</taxon>
        <taxon>Siluridae</taxon>
        <taxon>Silurus</taxon>
    </lineage>
</organism>
<evidence type="ECO:0000256" key="7">
    <source>
        <dbReference type="ARBA" id="ARBA00022729"/>
    </source>
</evidence>
<evidence type="ECO:0000256" key="9">
    <source>
        <dbReference type="ARBA" id="ARBA00022989"/>
    </source>
</evidence>
<evidence type="ECO:0000256" key="5">
    <source>
        <dbReference type="ARBA" id="ARBA00022692"/>
    </source>
</evidence>
<evidence type="ECO:0000256" key="4">
    <source>
        <dbReference type="ARBA" id="ARBA00013107"/>
    </source>
</evidence>
<dbReference type="InterPro" id="IPR048236">
    <property type="entry name" value="Ceruloplasmin-like_CuRO_5"/>
</dbReference>
<gene>
    <name evidence="18" type="ORF">HF521_022532</name>
</gene>
<dbReference type="InterPro" id="IPR008972">
    <property type="entry name" value="Cupredoxin"/>
</dbReference>
<evidence type="ECO:0000256" key="8">
    <source>
        <dbReference type="ARBA" id="ARBA00022737"/>
    </source>
</evidence>
<name>A0A8T0B9Q8_SILME</name>
<feature type="disulfide bond" evidence="14">
    <location>
        <begin position="338"/>
        <end position="364"/>
    </location>
</feature>
<evidence type="ECO:0000259" key="17">
    <source>
        <dbReference type="Pfam" id="PF07732"/>
    </source>
</evidence>
<feature type="domain" description="Plastocyanin-like" evidence="17">
    <location>
        <begin position="256"/>
        <end position="366"/>
    </location>
</feature>
<evidence type="ECO:0000256" key="12">
    <source>
        <dbReference type="ARBA" id="ARBA00023157"/>
    </source>
</evidence>
<dbReference type="GO" id="GO:0016020">
    <property type="term" value="C:membrane"/>
    <property type="evidence" value="ECO:0007669"/>
    <property type="project" value="UniProtKB-SubCell"/>
</dbReference>
<dbReference type="Proteomes" id="UP000606274">
    <property type="component" value="Unassembled WGS sequence"/>
</dbReference>
<evidence type="ECO:0000259" key="16">
    <source>
        <dbReference type="Pfam" id="PF07731"/>
    </source>
</evidence>
<dbReference type="InterPro" id="IPR002355">
    <property type="entry name" value="Cu_oxidase_Cu_BS"/>
</dbReference>
<keyword evidence="9 15" id="KW-1133">Transmembrane helix</keyword>
<evidence type="ECO:0000256" key="3">
    <source>
        <dbReference type="ARBA" id="ARBA00010609"/>
    </source>
</evidence>
<comment type="subcellular location">
    <subcellularLocation>
        <location evidence="1">Membrane</location>
        <topology evidence="1">Multi-pass membrane protein</topology>
    </subcellularLocation>
</comment>
<dbReference type="GO" id="GO:0004322">
    <property type="term" value="F:ferroxidase activity"/>
    <property type="evidence" value="ECO:0007669"/>
    <property type="project" value="UniProtKB-EC"/>
</dbReference>
<evidence type="ECO:0000256" key="1">
    <source>
        <dbReference type="ARBA" id="ARBA00004141"/>
    </source>
</evidence>